<dbReference type="RefSeq" id="WP_152838332.1">
    <property type="nucleotide sequence ID" value="NZ_WHUG01000004.1"/>
</dbReference>
<accession>A0A6A7N1T1</accession>
<dbReference type="Proteomes" id="UP000440498">
    <property type="component" value="Unassembled WGS sequence"/>
</dbReference>
<name>A0A6A7N1T1_9BURK</name>
<proteinExistence type="predicted"/>
<reference evidence="1 2" key="1">
    <citation type="submission" date="2019-10" db="EMBL/GenBank/DDBJ databases">
        <title>Two novel species isolated from a subtropical stream in China.</title>
        <authorList>
            <person name="Lu H."/>
        </authorList>
    </citation>
    <scope>NUCLEOTIDE SEQUENCE [LARGE SCALE GENOMIC DNA]</scope>
    <source>
        <strain evidence="1 2">FT29W</strain>
    </source>
</reference>
<dbReference type="InterPro" id="IPR021508">
    <property type="entry name" value="Gp17-like"/>
</dbReference>
<dbReference type="EMBL" id="WHUG01000004">
    <property type="protein sequence ID" value="MQA39034.1"/>
    <property type="molecule type" value="Genomic_DNA"/>
</dbReference>
<comment type="caution">
    <text evidence="1">The sequence shown here is derived from an EMBL/GenBank/DDBJ whole genome shotgun (WGS) entry which is preliminary data.</text>
</comment>
<protein>
    <submittedName>
        <fullName evidence="1">DUF3168 domain-containing protein</fullName>
    </submittedName>
</protein>
<gene>
    <name evidence="1" type="ORF">GEV02_12790</name>
</gene>
<organism evidence="1 2">
    <name type="scientific">Rugamonas aquatica</name>
    <dbReference type="NCBI Taxonomy" id="2743357"/>
    <lineage>
        <taxon>Bacteria</taxon>
        <taxon>Pseudomonadati</taxon>
        <taxon>Pseudomonadota</taxon>
        <taxon>Betaproteobacteria</taxon>
        <taxon>Burkholderiales</taxon>
        <taxon>Oxalobacteraceae</taxon>
        <taxon>Telluria group</taxon>
        <taxon>Rugamonas</taxon>
    </lineage>
</organism>
<keyword evidence="2" id="KW-1185">Reference proteome</keyword>
<dbReference type="AlphaFoldDB" id="A0A6A7N1T1"/>
<dbReference type="Pfam" id="PF11367">
    <property type="entry name" value="Tail_completion_gp17"/>
    <property type="match status" value="1"/>
</dbReference>
<sequence length="116" mass="12807">MSLEGLIATALRPVAGSRVYPDLAPADAQRPYITYQVVGGSAVNYVEASVPDIQNARVQISVWADTRLAASDVGKQAEDALRLCLPLRTTVLTARRSLYDPTEQLRGCMQDFDFWY</sequence>
<evidence type="ECO:0000313" key="1">
    <source>
        <dbReference type="EMBL" id="MQA39034.1"/>
    </source>
</evidence>
<evidence type="ECO:0000313" key="2">
    <source>
        <dbReference type="Proteomes" id="UP000440498"/>
    </source>
</evidence>